<dbReference type="GO" id="GO:0016747">
    <property type="term" value="F:acyltransferase activity, transferring groups other than amino-acyl groups"/>
    <property type="evidence" value="ECO:0007669"/>
    <property type="project" value="InterPro"/>
</dbReference>
<dbReference type="PANTHER" id="PTHR31435:SF10">
    <property type="entry name" value="BSR4717 PROTEIN"/>
    <property type="match status" value="1"/>
</dbReference>
<gene>
    <name evidence="3" type="ORF">NCTC7807_01306</name>
</gene>
<evidence type="ECO:0000259" key="1">
    <source>
        <dbReference type="PROSITE" id="PS51186"/>
    </source>
</evidence>
<dbReference type="EMBL" id="UHID01000001">
    <property type="protein sequence ID" value="SUO95298.1"/>
    <property type="molecule type" value="Genomic_DNA"/>
</dbReference>
<organism evidence="3 4">
    <name type="scientific">Streptomyces griseus</name>
    <dbReference type="NCBI Taxonomy" id="1911"/>
    <lineage>
        <taxon>Bacteria</taxon>
        <taxon>Bacillati</taxon>
        <taxon>Actinomycetota</taxon>
        <taxon>Actinomycetes</taxon>
        <taxon>Kitasatosporales</taxon>
        <taxon>Streptomycetaceae</taxon>
        <taxon>Streptomyces</taxon>
    </lineage>
</organism>
<dbReference type="AlphaFoldDB" id="A0A380MSM8"/>
<dbReference type="SUPFAM" id="SSF55729">
    <property type="entry name" value="Acyl-CoA N-acyltransferases (Nat)"/>
    <property type="match status" value="1"/>
</dbReference>
<dbReference type="CDD" id="cd04301">
    <property type="entry name" value="NAT_SF"/>
    <property type="match status" value="1"/>
</dbReference>
<evidence type="ECO:0000313" key="4">
    <source>
        <dbReference type="Proteomes" id="UP000254150"/>
    </source>
</evidence>
<reference evidence="3 4" key="1">
    <citation type="submission" date="2018-06" db="EMBL/GenBank/DDBJ databases">
        <authorList>
            <consortium name="Pathogen Informatics"/>
            <person name="Doyle S."/>
        </authorList>
    </citation>
    <scope>NUCLEOTIDE SEQUENCE [LARGE SCALE GENOMIC DNA]</scope>
    <source>
        <strain evidence="3 4">NCTC7807</strain>
    </source>
</reference>
<evidence type="ECO:0000313" key="3">
    <source>
        <dbReference type="EMBL" id="SUO95298.1"/>
    </source>
</evidence>
<dbReference type="PROSITE" id="PS51186">
    <property type="entry name" value="GNAT"/>
    <property type="match status" value="1"/>
</dbReference>
<dbReference type="Gene3D" id="3.40.630.30">
    <property type="match status" value="1"/>
</dbReference>
<evidence type="ECO:0000259" key="2">
    <source>
        <dbReference type="PROSITE" id="PS51729"/>
    </source>
</evidence>
<proteinExistence type="predicted"/>
<dbReference type="RefSeq" id="WP_115068235.1">
    <property type="nucleotide sequence ID" value="NZ_UHID01000001.1"/>
</dbReference>
<protein>
    <submittedName>
        <fullName evidence="3">Predicted acetyltransferase</fullName>
    </submittedName>
</protein>
<dbReference type="PROSITE" id="PS51729">
    <property type="entry name" value="GNAT_YJDJ"/>
    <property type="match status" value="1"/>
</dbReference>
<feature type="domain" description="N-acetyltransferase" evidence="1">
    <location>
        <begin position="1"/>
        <end position="106"/>
    </location>
</feature>
<dbReference type="Proteomes" id="UP000254150">
    <property type="component" value="Unassembled WGS sequence"/>
</dbReference>
<name>A0A380MSM8_STRGR</name>
<feature type="domain" description="N-acetyltransferase" evidence="2">
    <location>
        <begin position="15"/>
        <end position="101"/>
    </location>
</feature>
<dbReference type="InterPro" id="IPR000182">
    <property type="entry name" value="GNAT_dom"/>
</dbReference>
<dbReference type="InterPro" id="IPR045057">
    <property type="entry name" value="Gcn5-rel_NAT"/>
</dbReference>
<dbReference type="InterPro" id="IPR031165">
    <property type="entry name" value="GNAT_YJDJ"/>
</dbReference>
<keyword evidence="3" id="KW-0808">Transferase</keyword>
<sequence length="113" mass="12624">MSEPPTTAPQTVDVRDDTTANRYEARVGDRLVGTARYLRTTGLIAFLHTEVEPEYERRGVGGVLVRRSLDEAREQGAAVLAACPFYAGWISRHPAYRDLLHSERSRAADRGRP</sequence>
<dbReference type="Pfam" id="PF14542">
    <property type="entry name" value="Acetyltransf_CG"/>
    <property type="match status" value="1"/>
</dbReference>
<dbReference type="PANTHER" id="PTHR31435">
    <property type="entry name" value="PROTEIN NATD1"/>
    <property type="match status" value="1"/>
</dbReference>
<accession>A0A380MSM8</accession>
<dbReference type="InterPro" id="IPR016181">
    <property type="entry name" value="Acyl_CoA_acyltransferase"/>
</dbReference>